<comment type="similarity">
    <text evidence="1 2">Belongs to the polypeptide deformylase family.</text>
</comment>
<dbReference type="GO" id="GO:0042586">
    <property type="term" value="F:peptide deformylase activity"/>
    <property type="evidence" value="ECO:0007669"/>
    <property type="project" value="InterPro"/>
</dbReference>
<dbReference type="Proteomes" id="UP001217476">
    <property type="component" value="Chromosome"/>
</dbReference>
<proteinExistence type="inferred from homology"/>
<evidence type="ECO:0000313" key="3">
    <source>
        <dbReference type="EMBL" id="WEK06115.1"/>
    </source>
</evidence>
<protein>
    <recommendedName>
        <fullName evidence="2">Peptide deformylase-like</fullName>
    </recommendedName>
    <alternativeName>
        <fullName evidence="2">Polypeptide deformylase-like</fullName>
    </alternativeName>
</protein>
<dbReference type="HAMAP" id="MF_00163">
    <property type="entry name" value="Pep_deformylase"/>
    <property type="match status" value="1"/>
</dbReference>
<accession>A0AAJ5VXR9</accession>
<dbReference type="PRINTS" id="PR01576">
    <property type="entry name" value="PDEFORMYLASE"/>
</dbReference>
<dbReference type="PANTHER" id="PTHR10458:SF22">
    <property type="entry name" value="PEPTIDE DEFORMYLASE"/>
    <property type="match status" value="1"/>
</dbReference>
<comment type="caution">
    <text evidence="2">Lacks conserved residue(s) required for the propagation of feature annotation.</text>
</comment>
<gene>
    <name evidence="3" type="ORF">P0Y65_07640</name>
</gene>
<reference evidence="3" key="1">
    <citation type="submission" date="2023-03" db="EMBL/GenBank/DDBJ databases">
        <title>Andean soil-derived lignocellulolytic bacterial consortium as a source of novel taxa and putative plastic-active enzymes.</title>
        <authorList>
            <person name="Diaz-Garcia L."/>
            <person name="Chuvochina M."/>
            <person name="Feuerriegel G."/>
            <person name="Bunk B."/>
            <person name="Sproer C."/>
            <person name="Streit W.R."/>
            <person name="Rodriguez L.M."/>
            <person name="Overmann J."/>
            <person name="Jimenez D.J."/>
        </authorList>
    </citation>
    <scope>NUCLEOTIDE SEQUENCE</scope>
    <source>
        <strain evidence="3">MAG 4196</strain>
    </source>
</reference>
<evidence type="ECO:0000313" key="4">
    <source>
        <dbReference type="Proteomes" id="UP001217476"/>
    </source>
</evidence>
<sequence>MVDFVIYPHAALSIKAEHRKIDASMLAAGKALLAAAIEVKAYGLAAAHLGLNEPVVVINMAEDPQRRDYRLLHNPEVIETAQETASGPEGSVSMPGVEVSVIRPVWAEIAYDAEDGTRIISRLEGFTARVALHEIDQMSGIFYLRRISHLKRDVVIRRFQKNRATIAV</sequence>
<dbReference type="InterPro" id="IPR023635">
    <property type="entry name" value="Peptide_deformylase"/>
</dbReference>
<dbReference type="SUPFAM" id="SSF56420">
    <property type="entry name" value="Peptide deformylase"/>
    <property type="match status" value="1"/>
</dbReference>
<feature type="active site" evidence="2">
    <location>
        <position position="134"/>
    </location>
</feature>
<dbReference type="PANTHER" id="PTHR10458">
    <property type="entry name" value="PEPTIDE DEFORMYLASE"/>
    <property type="match status" value="1"/>
</dbReference>
<organism evidence="3 4">
    <name type="scientific">Candidatus Devosia phytovorans</name>
    <dbReference type="NCBI Taxonomy" id="3121372"/>
    <lineage>
        <taxon>Bacteria</taxon>
        <taxon>Pseudomonadati</taxon>
        <taxon>Pseudomonadota</taxon>
        <taxon>Alphaproteobacteria</taxon>
        <taxon>Hyphomicrobiales</taxon>
        <taxon>Devosiaceae</taxon>
        <taxon>Devosia</taxon>
    </lineage>
</organism>
<dbReference type="EMBL" id="CP119312">
    <property type="protein sequence ID" value="WEK06115.1"/>
    <property type="molecule type" value="Genomic_DNA"/>
</dbReference>
<evidence type="ECO:0000256" key="2">
    <source>
        <dbReference type="HAMAP-Rule" id="MF_00163"/>
    </source>
</evidence>
<dbReference type="Gene3D" id="3.90.45.10">
    <property type="entry name" value="Peptide deformylase"/>
    <property type="match status" value="1"/>
</dbReference>
<dbReference type="InterPro" id="IPR036821">
    <property type="entry name" value="Peptide_deformylase_sf"/>
</dbReference>
<name>A0AAJ5VXR9_9HYPH</name>
<dbReference type="Pfam" id="PF01327">
    <property type="entry name" value="Pep_deformylase"/>
    <property type="match status" value="1"/>
</dbReference>
<dbReference type="PIRSF" id="PIRSF004749">
    <property type="entry name" value="Pep_def"/>
    <property type="match status" value="1"/>
</dbReference>
<dbReference type="AlphaFoldDB" id="A0AAJ5VXR9"/>
<evidence type="ECO:0000256" key="1">
    <source>
        <dbReference type="ARBA" id="ARBA00010759"/>
    </source>
</evidence>